<sequence>MKGRWRHNRDCGEGAEEVPIGEHFSSIHSKGLRRSRQCDDCRCANEHRTLELSRNARRDLSIVQLSHLSDSGWAESAHMEVSCDVEDGD</sequence>
<name>A0A0E9NH57_SAICN</name>
<comment type="caution">
    <text evidence="1">The sequence shown here is derived from an EMBL/GenBank/DDBJ whole genome shotgun (WGS) entry which is preliminary data.</text>
</comment>
<dbReference type="EMBL" id="BACD03000020">
    <property type="protein sequence ID" value="GAO49174.1"/>
    <property type="molecule type" value="Genomic_DNA"/>
</dbReference>
<proteinExistence type="predicted"/>
<dbReference type="AlphaFoldDB" id="A0A0E9NH57"/>
<reference evidence="1 2" key="3">
    <citation type="journal article" date="2015" name="Genome Announc.">
        <title>Draft Genome Sequence of the Archiascomycetous Yeast Saitoella complicata.</title>
        <authorList>
            <person name="Yamauchi K."/>
            <person name="Kondo S."/>
            <person name="Hamamoto M."/>
            <person name="Takahashi Y."/>
            <person name="Ogura Y."/>
            <person name="Hayashi T."/>
            <person name="Nishida H."/>
        </authorList>
    </citation>
    <scope>NUCLEOTIDE SEQUENCE [LARGE SCALE GENOMIC DNA]</scope>
    <source>
        <strain evidence="1 2">NRRL Y-17804</strain>
    </source>
</reference>
<reference evidence="1 2" key="2">
    <citation type="journal article" date="2014" name="J. Gen. Appl. Microbiol.">
        <title>The early diverging ascomycetous budding yeast Saitoella complicata has three histone deacetylases belonging to the Clr6, Hos2, and Rpd3 lineages.</title>
        <authorList>
            <person name="Nishida H."/>
            <person name="Matsumoto T."/>
            <person name="Kondo S."/>
            <person name="Hamamoto M."/>
            <person name="Yoshikawa H."/>
        </authorList>
    </citation>
    <scope>NUCLEOTIDE SEQUENCE [LARGE SCALE GENOMIC DNA]</scope>
    <source>
        <strain evidence="1 2">NRRL Y-17804</strain>
    </source>
</reference>
<protein>
    <submittedName>
        <fullName evidence="1">Uncharacterized protein</fullName>
    </submittedName>
</protein>
<organism evidence="1 2">
    <name type="scientific">Saitoella complicata (strain BCRC 22490 / CBS 7301 / JCM 7358 / NBRC 10748 / NRRL Y-17804)</name>
    <dbReference type="NCBI Taxonomy" id="698492"/>
    <lineage>
        <taxon>Eukaryota</taxon>
        <taxon>Fungi</taxon>
        <taxon>Dikarya</taxon>
        <taxon>Ascomycota</taxon>
        <taxon>Taphrinomycotina</taxon>
        <taxon>Taphrinomycotina incertae sedis</taxon>
        <taxon>Saitoella</taxon>
    </lineage>
</organism>
<accession>A0A0E9NH57</accession>
<gene>
    <name evidence="1" type="ORF">G7K_3332-t1</name>
</gene>
<evidence type="ECO:0000313" key="2">
    <source>
        <dbReference type="Proteomes" id="UP000033140"/>
    </source>
</evidence>
<reference evidence="1 2" key="1">
    <citation type="journal article" date="2011" name="J. Gen. Appl. Microbiol.">
        <title>Draft genome sequencing of the enigmatic yeast Saitoella complicata.</title>
        <authorList>
            <person name="Nishida H."/>
            <person name="Hamamoto M."/>
            <person name="Sugiyama J."/>
        </authorList>
    </citation>
    <scope>NUCLEOTIDE SEQUENCE [LARGE SCALE GENOMIC DNA]</scope>
    <source>
        <strain evidence="1 2">NRRL Y-17804</strain>
    </source>
</reference>
<dbReference type="Proteomes" id="UP000033140">
    <property type="component" value="Unassembled WGS sequence"/>
</dbReference>
<keyword evidence="2" id="KW-1185">Reference proteome</keyword>
<evidence type="ECO:0000313" key="1">
    <source>
        <dbReference type="EMBL" id="GAO49174.1"/>
    </source>
</evidence>